<feature type="region of interest" description="Disordered" evidence="1">
    <location>
        <begin position="629"/>
        <end position="673"/>
    </location>
</feature>
<feature type="compositionally biased region" description="Basic residues" evidence="1">
    <location>
        <begin position="728"/>
        <end position="744"/>
    </location>
</feature>
<dbReference type="Proteomes" id="UP001281761">
    <property type="component" value="Unassembled WGS sequence"/>
</dbReference>
<name>A0ABQ9X693_9EUKA</name>
<gene>
    <name evidence="2" type="ORF">BLNAU_17830</name>
</gene>
<protein>
    <submittedName>
        <fullName evidence="2">Uncharacterized protein</fullName>
    </submittedName>
</protein>
<evidence type="ECO:0000256" key="1">
    <source>
        <dbReference type="SAM" id="MobiDB-lite"/>
    </source>
</evidence>
<organism evidence="2 3">
    <name type="scientific">Blattamonas nauphoetae</name>
    <dbReference type="NCBI Taxonomy" id="2049346"/>
    <lineage>
        <taxon>Eukaryota</taxon>
        <taxon>Metamonada</taxon>
        <taxon>Preaxostyla</taxon>
        <taxon>Oxymonadida</taxon>
        <taxon>Blattamonas</taxon>
    </lineage>
</organism>
<feature type="compositionally biased region" description="Acidic residues" evidence="1">
    <location>
        <begin position="656"/>
        <end position="673"/>
    </location>
</feature>
<keyword evidence="3" id="KW-1185">Reference proteome</keyword>
<evidence type="ECO:0000313" key="2">
    <source>
        <dbReference type="EMBL" id="KAK2947269.1"/>
    </source>
</evidence>
<sequence>MNPNFLSTNEYSPRSSLRFHSFDNESKNIFIPTDETPVRLRDTRRHTVETNKTHFSSPQCVDLSILEQEQLYINSLISGLKSGDTSFVAQAIEMIASLISHKSVLAHEFISSNGIDNLVTLFQAPLGPTLLSKMLDIFITCVRLNVPQIVEQVFLLLTNCFETDNEVIEFSLQPRTDWNATNIISCLTNTFERIFSVSPSQTRQPHHLTLFDVRDLYDLTEATLKCTKVLCSKIVQDTTRLHLIRPCCVFLRCSHHYLSSLSASTLLSLFKSIPEARNRTRRAIFNTRDSLLECPECPEEEIVLADLLESTTQVWARITSLVQLIANLTVCRQGCGAILNSGMDRVILSVAIDADLRVDELLRVLADGGHSQDVESYSSLLSPSDNLSEIDKDEEQLNSFTYSLFQSDEEDFGKIRAVVRSEIHHIIAQVLLAISNIAVEEDLCSALLTLTPRPSPMDVVSYHIPQFSLIDWLSHILIHHSRQVQIEVLVLAHNMIVVSAEVRHIVLDTSLFEDLMYTFGESLNGGSLASKLFHNLVVIALLLLRTAEEEIRSQPSDQKGENSNRFLQTLFKIGFVDKMNYANKSHVNPLWGNFLSEISSATETQFNCSAWADRWPEQSFFQDQFEVGNVGDDLTNTENGHPQPPEKAIRKKSDLSDDDDSEEDPFDMDNYDEEPDIAFTSFIPSSEDPYQNGPEYDEDDLAERLIKPTDDFVFVCKWKPPQDEPRKQSKSQKKKKAKMAKMSKKGASLQGKRDDDSDDISETEKLTADPDDCSVQMKRFSRKHKSLQFVYSIITPAPPLTVTYLGRRPTASGPTGELNTMSPIIGVGCFGYKTNAVLIYRVDVLGGILLANLPCLVYPRIKSKKRQSSKSMAAEQTPAVTSLSSSPLLPTLVATGQSDGISCIWDFQTQTLMGCFAPEQGPIESLVWVNYFDGQQPQGFSPLSKSTIAYAVNNSFYLCDFEASFCTNNQLQSIVNSDQTYPTMLPRAGFCLPQSEGDISSILFLPYSLPTKPNTPTKSTGVFLIGTKLGKIYLLPLSSFISSITPPTSTPNAIPLTQIQLVSNTDGTAVSSFCVSPCFNRLFLPPFSQERQNAIVASSNESGFVTIWEFAVSQSDPTRITLDAKETRQAYTQKPVFTLSASPHNGWMTATGPGAVCLIPTQEIAATLGFPSLS</sequence>
<dbReference type="EMBL" id="JARBJD010000206">
    <property type="protein sequence ID" value="KAK2947269.1"/>
    <property type="molecule type" value="Genomic_DNA"/>
</dbReference>
<feature type="region of interest" description="Disordered" evidence="1">
    <location>
        <begin position="718"/>
        <end position="768"/>
    </location>
</feature>
<evidence type="ECO:0000313" key="3">
    <source>
        <dbReference type="Proteomes" id="UP001281761"/>
    </source>
</evidence>
<comment type="caution">
    <text evidence="2">The sequence shown here is derived from an EMBL/GenBank/DDBJ whole genome shotgun (WGS) entry which is preliminary data.</text>
</comment>
<dbReference type="InterPro" id="IPR036322">
    <property type="entry name" value="WD40_repeat_dom_sf"/>
</dbReference>
<dbReference type="Gene3D" id="2.130.10.10">
    <property type="entry name" value="YVTN repeat-like/Quinoprotein amine dehydrogenase"/>
    <property type="match status" value="1"/>
</dbReference>
<accession>A0ABQ9X693</accession>
<reference evidence="2 3" key="1">
    <citation type="journal article" date="2022" name="bioRxiv">
        <title>Genomics of Preaxostyla Flagellates Illuminates Evolutionary Transitions and the Path Towards Mitochondrial Loss.</title>
        <authorList>
            <person name="Novak L.V.F."/>
            <person name="Treitli S.C."/>
            <person name="Pyrih J."/>
            <person name="Halakuc P."/>
            <person name="Pipaliya S.V."/>
            <person name="Vacek V."/>
            <person name="Brzon O."/>
            <person name="Soukal P."/>
            <person name="Eme L."/>
            <person name="Dacks J.B."/>
            <person name="Karnkowska A."/>
            <person name="Elias M."/>
            <person name="Hampl V."/>
        </authorList>
    </citation>
    <scope>NUCLEOTIDE SEQUENCE [LARGE SCALE GENOMIC DNA]</scope>
    <source>
        <strain evidence="2">NAU3</strain>
        <tissue evidence="2">Gut</tissue>
    </source>
</reference>
<dbReference type="SUPFAM" id="SSF48371">
    <property type="entry name" value="ARM repeat"/>
    <property type="match status" value="1"/>
</dbReference>
<dbReference type="InterPro" id="IPR016024">
    <property type="entry name" value="ARM-type_fold"/>
</dbReference>
<dbReference type="SUPFAM" id="SSF50978">
    <property type="entry name" value="WD40 repeat-like"/>
    <property type="match status" value="1"/>
</dbReference>
<dbReference type="InterPro" id="IPR015943">
    <property type="entry name" value="WD40/YVTN_repeat-like_dom_sf"/>
</dbReference>
<proteinExistence type="predicted"/>